<dbReference type="RefSeq" id="WP_125973123.1">
    <property type="nucleotide sequence ID" value="NZ_CP034433.1"/>
</dbReference>
<dbReference type="EMBL" id="CP034433">
    <property type="protein sequence ID" value="AZN36439.1"/>
    <property type="molecule type" value="Genomic_DNA"/>
</dbReference>
<proteinExistence type="predicted"/>
<sequence length="185" mass="19976">MCNKMLGALLIAFGVMAGQIAIAEETHEREILVSLSEKSTVQANVEEIDIAQRNILLALPNGQKLFFDHIDQKITHFDRLKVNDKVGVSSSQSSAIVLQKGGAGVRKIVDSQGRDITADGAGILKTQTFYNDILNVDLDAGNVTVKNVAGKIVTIPVENKALLMKAEAGDQLLIVSRVKLIIWGN</sequence>
<gene>
    <name evidence="2" type="ORF">EJO50_08010</name>
</gene>
<dbReference type="AlphaFoldDB" id="A0A3S8ZSJ3"/>
<dbReference type="OrthoDB" id="8588626at2"/>
<feature type="chain" id="PRO_5019201081" evidence="1">
    <location>
        <begin position="24"/>
        <end position="185"/>
    </location>
</feature>
<feature type="signal peptide" evidence="1">
    <location>
        <begin position="1"/>
        <end position="23"/>
    </location>
</feature>
<dbReference type="Proteomes" id="UP000282438">
    <property type="component" value="Chromosome"/>
</dbReference>
<evidence type="ECO:0000313" key="3">
    <source>
        <dbReference type="Proteomes" id="UP000282438"/>
    </source>
</evidence>
<dbReference type="KEGG" id="iod:EJO50_08010"/>
<evidence type="ECO:0000256" key="1">
    <source>
        <dbReference type="SAM" id="SignalP"/>
    </source>
</evidence>
<evidence type="ECO:0000313" key="2">
    <source>
        <dbReference type="EMBL" id="AZN36439.1"/>
    </source>
</evidence>
<name>A0A3S8ZSJ3_9NEIS</name>
<keyword evidence="1" id="KW-0732">Signal</keyword>
<keyword evidence="3" id="KW-1185">Reference proteome</keyword>
<protein>
    <submittedName>
        <fullName evidence="2">Uncharacterized protein</fullName>
    </submittedName>
</protein>
<organism evidence="2 3">
    <name type="scientific">Iodobacter ciconiae</name>
    <dbReference type="NCBI Taxonomy" id="2496266"/>
    <lineage>
        <taxon>Bacteria</taxon>
        <taxon>Pseudomonadati</taxon>
        <taxon>Pseudomonadota</taxon>
        <taxon>Betaproteobacteria</taxon>
        <taxon>Neisseriales</taxon>
        <taxon>Chitinibacteraceae</taxon>
        <taxon>Iodobacter</taxon>
    </lineage>
</organism>
<reference evidence="2 3" key="1">
    <citation type="submission" date="2018-12" db="EMBL/GenBank/DDBJ databases">
        <title>Complete genome sequence of Iodobacter sp. H11R3.</title>
        <authorList>
            <person name="Bae J.-W."/>
        </authorList>
    </citation>
    <scope>NUCLEOTIDE SEQUENCE [LARGE SCALE GENOMIC DNA]</scope>
    <source>
        <strain evidence="2 3">H11R3</strain>
    </source>
</reference>
<accession>A0A3S8ZSJ3</accession>